<dbReference type="RefSeq" id="WP_123391374.1">
    <property type="nucleotide sequence ID" value="NZ_RKHO01000001.1"/>
</dbReference>
<proteinExistence type="predicted"/>
<sequence>MTDISVVSTGYQAEKRSWLLSQHGTDPGANPGITLDASLFTAGTHFPNGYLPSGTAISPAGGPYSGTGACAGILFSSVRFATPTSKVGGALVRHGFVKTSKLPFSSGTGSLGAGGAAALPLIDFS</sequence>
<reference evidence="1 2" key="1">
    <citation type="submission" date="2018-11" db="EMBL/GenBank/DDBJ databases">
        <title>Sequencing the genomes of 1000 actinobacteria strains.</title>
        <authorList>
            <person name="Klenk H.-P."/>
        </authorList>
    </citation>
    <scope>NUCLEOTIDE SEQUENCE [LARGE SCALE GENOMIC DNA]</scope>
    <source>
        <strain evidence="1 2">DSM 12652</strain>
    </source>
</reference>
<comment type="caution">
    <text evidence="1">The sequence shown here is derived from an EMBL/GenBank/DDBJ whole genome shotgun (WGS) entry which is preliminary data.</text>
</comment>
<dbReference type="EMBL" id="RKHO01000001">
    <property type="protein sequence ID" value="ROR91763.1"/>
    <property type="molecule type" value="Genomic_DNA"/>
</dbReference>
<evidence type="ECO:0000313" key="1">
    <source>
        <dbReference type="EMBL" id="ROR91763.1"/>
    </source>
</evidence>
<gene>
    <name evidence="1" type="ORF">EDD33_2638</name>
</gene>
<protein>
    <recommendedName>
        <fullName evidence="3">Bacteriophage lambda head decoration protein D</fullName>
    </recommendedName>
</protein>
<name>A0A3N2CWA4_9ACTN</name>
<evidence type="ECO:0008006" key="3">
    <source>
        <dbReference type="Google" id="ProtNLM"/>
    </source>
</evidence>
<keyword evidence="2" id="KW-1185">Reference proteome</keyword>
<accession>A0A3N2CWA4</accession>
<dbReference type="AlphaFoldDB" id="A0A3N2CWA4"/>
<dbReference type="Proteomes" id="UP000281738">
    <property type="component" value="Unassembled WGS sequence"/>
</dbReference>
<dbReference type="OrthoDB" id="5197973at2"/>
<evidence type="ECO:0000313" key="2">
    <source>
        <dbReference type="Proteomes" id="UP000281738"/>
    </source>
</evidence>
<organism evidence="1 2">
    <name type="scientific">Nocardioides aurantiacus</name>
    <dbReference type="NCBI Taxonomy" id="86796"/>
    <lineage>
        <taxon>Bacteria</taxon>
        <taxon>Bacillati</taxon>
        <taxon>Actinomycetota</taxon>
        <taxon>Actinomycetes</taxon>
        <taxon>Propionibacteriales</taxon>
        <taxon>Nocardioidaceae</taxon>
        <taxon>Nocardioides</taxon>
    </lineage>
</organism>